<feature type="transmembrane region" description="Helical" evidence="9">
    <location>
        <begin position="118"/>
        <end position="138"/>
    </location>
</feature>
<keyword evidence="4" id="KW-1003">Cell membrane</keyword>
<sequence>MFDNLLFQLPFIIFIGLFSQWLAWRFRMPAIVIMSIAGLIIGPFTGLVSPKETFGPIFHTIISLAVAVILFEGSLSLDFREIRGFKKSILRISTVGAAIAWIAGSTAAHFVAGLSWPVSFVIGGLFIVTGPTVILPLLRQAKLKERPAAILKWEGIVVDPFGALLALFAYQIVLGIYHLEGGTSLTVFFVSAFLAALLGGGVGYVMGQCLERGLIPEFLKSPLLLATILLVFALSDAIMHETGLLAVTVMGLVMANMHLTSHHELLHFKENISVILISSVFIMLTSSLTIDTLWQIVDWRMLLFVLAMMFIVRPLSIWIATINTGLTLEERALIGWIAPRGIVALTVSGYFTTALQDVGFQSAQLLTALTLALVFATVVAHGFSIGWLAKKLDLQASTGKGIVIVGASPFTTQLATSLQNNGIDVLMMDRAWEDLSAARQNGIKTETGDILSEHTEFYVDLTPYDQLIVATKQDAYNVLVCADFVPELGRLNIFQTALHSTDPKNYSRKYGGQLLVDAQHDIHQLNELIEQGAQLRQTKITEVFTFKDYVEQNPHAVWVYAITQDGAIVLDMVNKYDDIKHEPHTIISLIR</sequence>
<feature type="transmembrane region" description="Helical" evidence="9">
    <location>
        <begin position="158"/>
        <end position="179"/>
    </location>
</feature>
<keyword evidence="2" id="KW-0813">Transport</keyword>
<feature type="transmembrane region" description="Helical" evidence="9">
    <location>
        <begin position="6"/>
        <end position="24"/>
    </location>
</feature>
<feature type="transmembrane region" description="Helical" evidence="9">
    <location>
        <begin position="56"/>
        <end position="77"/>
    </location>
</feature>
<accession>A0A2X0XN95</accession>
<dbReference type="GO" id="GO:0015297">
    <property type="term" value="F:antiporter activity"/>
    <property type="evidence" value="ECO:0007669"/>
    <property type="project" value="UniProtKB-KW"/>
</dbReference>
<evidence type="ECO:0000256" key="4">
    <source>
        <dbReference type="ARBA" id="ARBA00022475"/>
    </source>
</evidence>
<feature type="transmembrane region" description="Helical" evidence="9">
    <location>
        <begin position="89"/>
        <end position="112"/>
    </location>
</feature>
<evidence type="ECO:0000256" key="2">
    <source>
        <dbReference type="ARBA" id="ARBA00022448"/>
    </source>
</evidence>
<evidence type="ECO:0000256" key="5">
    <source>
        <dbReference type="ARBA" id="ARBA00022692"/>
    </source>
</evidence>
<evidence type="ECO:0000259" key="10">
    <source>
        <dbReference type="Pfam" id="PF00999"/>
    </source>
</evidence>
<keyword evidence="8 9" id="KW-0472">Membrane</keyword>
<dbReference type="GO" id="GO:0005886">
    <property type="term" value="C:plasma membrane"/>
    <property type="evidence" value="ECO:0007669"/>
    <property type="project" value="UniProtKB-SubCell"/>
</dbReference>
<feature type="transmembrane region" description="Helical" evidence="9">
    <location>
        <begin position="272"/>
        <end position="290"/>
    </location>
</feature>
<dbReference type="Pfam" id="PF02254">
    <property type="entry name" value="TrkA_N"/>
    <property type="match status" value="1"/>
</dbReference>
<proteinExistence type="predicted"/>
<dbReference type="Gene3D" id="1.20.1530.20">
    <property type="match status" value="1"/>
</dbReference>
<gene>
    <name evidence="12" type="ORF">NCTC7582_03484</name>
</gene>
<evidence type="ECO:0000256" key="3">
    <source>
        <dbReference type="ARBA" id="ARBA00022449"/>
    </source>
</evidence>
<dbReference type="AlphaFoldDB" id="A0A2X0XN95"/>
<dbReference type="InterPro" id="IPR038770">
    <property type="entry name" value="Na+/solute_symporter_sf"/>
</dbReference>
<evidence type="ECO:0000256" key="7">
    <source>
        <dbReference type="ARBA" id="ARBA00023065"/>
    </source>
</evidence>
<dbReference type="InterPro" id="IPR036291">
    <property type="entry name" value="NAD(P)-bd_dom_sf"/>
</dbReference>
<keyword evidence="5 9" id="KW-0812">Transmembrane</keyword>
<evidence type="ECO:0000313" key="12">
    <source>
        <dbReference type="EMBL" id="SPU00685.1"/>
    </source>
</evidence>
<dbReference type="RefSeq" id="WP_112117854.1">
    <property type="nucleotide sequence ID" value="NZ_JARSIC010000018.1"/>
</dbReference>
<name>A0A2X0XN95_9BACI</name>
<feature type="transmembrane region" description="Helical" evidence="9">
    <location>
        <begin position="218"/>
        <end position="238"/>
    </location>
</feature>
<feature type="domain" description="RCK N-terminal" evidence="11">
    <location>
        <begin position="402"/>
        <end position="482"/>
    </location>
</feature>
<dbReference type="SUPFAM" id="SSF51735">
    <property type="entry name" value="NAD(P)-binding Rossmann-fold domains"/>
    <property type="match status" value="1"/>
</dbReference>
<comment type="subcellular location">
    <subcellularLocation>
        <location evidence="1">Cell membrane</location>
        <topology evidence="1">Multi-pass membrane protein</topology>
    </subcellularLocation>
</comment>
<evidence type="ECO:0000259" key="11">
    <source>
        <dbReference type="Pfam" id="PF02254"/>
    </source>
</evidence>
<protein>
    <submittedName>
        <fullName evidence="12">Sodium/hydrogen exchanger family protein</fullName>
    </submittedName>
</protein>
<dbReference type="Proteomes" id="UP000251431">
    <property type="component" value="Unassembled WGS sequence"/>
</dbReference>
<feature type="transmembrane region" description="Helical" evidence="9">
    <location>
        <begin position="333"/>
        <end position="353"/>
    </location>
</feature>
<feature type="transmembrane region" description="Helical" evidence="9">
    <location>
        <begin position="185"/>
        <end position="206"/>
    </location>
</feature>
<dbReference type="Pfam" id="PF00999">
    <property type="entry name" value="Na_H_Exchanger"/>
    <property type="match status" value="1"/>
</dbReference>
<keyword evidence="6 9" id="KW-1133">Transmembrane helix</keyword>
<keyword evidence="3" id="KW-0050">Antiport</keyword>
<dbReference type="PANTHER" id="PTHR32507">
    <property type="entry name" value="NA(+)/H(+) ANTIPORTER 1"/>
    <property type="match status" value="1"/>
</dbReference>
<feature type="domain" description="Cation/H+ exchanger transmembrane" evidence="10">
    <location>
        <begin position="17"/>
        <end position="391"/>
    </location>
</feature>
<feature type="transmembrane region" description="Helical" evidence="9">
    <location>
        <begin position="302"/>
        <end position="321"/>
    </location>
</feature>
<evidence type="ECO:0000256" key="6">
    <source>
        <dbReference type="ARBA" id="ARBA00022989"/>
    </source>
</evidence>
<dbReference type="GO" id="GO:0006813">
    <property type="term" value="P:potassium ion transport"/>
    <property type="evidence" value="ECO:0007669"/>
    <property type="project" value="InterPro"/>
</dbReference>
<feature type="transmembrane region" description="Helical" evidence="9">
    <location>
        <begin position="244"/>
        <end position="260"/>
    </location>
</feature>
<dbReference type="InterPro" id="IPR006153">
    <property type="entry name" value="Cation/H_exchanger_TM"/>
</dbReference>
<evidence type="ECO:0000256" key="8">
    <source>
        <dbReference type="ARBA" id="ARBA00023136"/>
    </source>
</evidence>
<keyword evidence="7" id="KW-0406">Ion transport</keyword>
<reference evidence="12 13" key="1">
    <citation type="submission" date="2018-06" db="EMBL/GenBank/DDBJ databases">
        <authorList>
            <consortium name="Pathogen Informatics"/>
            <person name="Doyle S."/>
        </authorList>
    </citation>
    <scope>NUCLEOTIDE SEQUENCE [LARGE SCALE GENOMIC DNA]</scope>
    <source>
        <strain evidence="12 13">NCTC7582</strain>
    </source>
</reference>
<evidence type="ECO:0000256" key="1">
    <source>
        <dbReference type="ARBA" id="ARBA00004651"/>
    </source>
</evidence>
<organism evidence="12 13">
    <name type="scientific">Lysinibacillus capsici</name>
    <dbReference type="NCBI Taxonomy" id="2115968"/>
    <lineage>
        <taxon>Bacteria</taxon>
        <taxon>Bacillati</taxon>
        <taxon>Bacillota</taxon>
        <taxon>Bacilli</taxon>
        <taxon>Bacillales</taxon>
        <taxon>Bacillaceae</taxon>
        <taxon>Lysinibacillus</taxon>
    </lineage>
</organism>
<evidence type="ECO:0000313" key="13">
    <source>
        <dbReference type="Proteomes" id="UP000251431"/>
    </source>
</evidence>
<evidence type="ECO:0000256" key="9">
    <source>
        <dbReference type="SAM" id="Phobius"/>
    </source>
</evidence>
<dbReference type="InterPro" id="IPR003148">
    <property type="entry name" value="RCK_N"/>
</dbReference>
<dbReference type="PANTHER" id="PTHR32507:SF0">
    <property type="entry name" value="NA(+)_H(+) ANTIPORTER 2-RELATED"/>
    <property type="match status" value="1"/>
</dbReference>
<feature type="transmembrane region" description="Helical" evidence="9">
    <location>
        <begin position="365"/>
        <end position="389"/>
    </location>
</feature>
<dbReference type="GO" id="GO:1902600">
    <property type="term" value="P:proton transmembrane transport"/>
    <property type="evidence" value="ECO:0007669"/>
    <property type="project" value="InterPro"/>
</dbReference>
<dbReference type="EMBL" id="UAQE01000001">
    <property type="protein sequence ID" value="SPU00685.1"/>
    <property type="molecule type" value="Genomic_DNA"/>
</dbReference>
<feature type="transmembrane region" description="Helical" evidence="9">
    <location>
        <begin position="31"/>
        <end position="50"/>
    </location>
</feature>
<dbReference type="Gene3D" id="3.40.50.720">
    <property type="entry name" value="NAD(P)-binding Rossmann-like Domain"/>
    <property type="match status" value="1"/>
</dbReference>